<keyword evidence="1" id="KW-0732">Signal</keyword>
<dbReference type="EMBL" id="AP024484">
    <property type="protein sequence ID" value="BCS85140.1"/>
    <property type="molecule type" value="Genomic_DNA"/>
</dbReference>
<accession>A0ABM7NXE5</accession>
<name>A0ABM7NXE5_9BACT</name>
<organism evidence="3 4">
    <name type="scientific">Prevotella herbatica</name>
    <dbReference type="NCBI Taxonomy" id="2801997"/>
    <lineage>
        <taxon>Bacteria</taxon>
        <taxon>Pseudomonadati</taxon>
        <taxon>Bacteroidota</taxon>
        <taxon>Bacteroidia</taxon>
        <taxon>Bacteroidales</taxon>
        <taxon>Prevotellaceae</taxon>
        <taxon>Prevotella</taxon>
    </lineage>
</organism>
<evidence type="ECO:0000313" key="3">
    <source>
        <dbReference type="EMBL" id="BCS85140.1"/>
    </source>
</evidence>
<proteinExistence type="predicted"/>
<sequence length="620" mass="69809">MKNNISLYIIAGLLMISQFCNAQTNVIVLEDNTQVQIHDKSSATCNMHSMIKVINEKGADAVNFDCQCSKDERISSFSGVITDQTGRVLRKIKKGDLLKSEYSHEMATDDYMMYFQYTPPVYPITVTYDWTVEMSNGFVSLPSFAPQTDYDVEVNHASYKLITPNDNPCRYQCINTNWKVNKTTLGNNTVIEVSMDSLHAIHKESYSKPIYQIMPRILFAPADFVYKGTKGSMASWHDLGLWFNGLLTGRNFFNNTAKTRIHELTDTCRDAKSKIALLYQLLEKSTRYVSIQLGIGGMQPIAASDVYNNGFGDCKGLSNYMRAMLNEVGIHSNYAIISTKYDRQLPTFPSLDLFDHAILQVPLKGDTIWIECTAPDLALGYVHSDIAGHNALVMTDEGGELCRLPEYADTTNIQHSDIDITLGPGRMALINMSQCSYMRQYEDKLALVSAGDKERKKYINDVMKVPDADISKMDVTLHKQSYSVPSVQIDACISSHGYANLTGSRLFVPLNPSHRGFTVPESNNVRKHDIYKSYGYIDEENITIHIPAGFTLEAYPRDTIYQSPFGKLAFSLAHKGNDIKVNYKLLMNKGLFSADKYSQLYAFMKLLASLYSQKIVLKKI</sequence>
<dbReference type="RefSeq" id="WP_207155298.1">
    <property type="nucleotide sequence ID" value="NZ_AP024484.1"/>
</dbReference>
<feature type="chain" id="PRO_5045469542" description="DUF3857 domain-containing protein" evidence="1">
    <location>
        <begin position="23"/>
        <end position="620"/>
    </location>
</feature>
<feature type="signal peptide" evidence="1">
    <location>
        <begin position="1"/>
        <end position="22"/>
    </location>
</feature>
<dbReference type="Gene3D" id="3.10.620.30">
    <property type="match status" value="1"/>
</dbReference>
<protein>
    <recommendedName>
        <fullName evidence="2">DUF3857 domain-containing protein</fullName>
    </recommendedName>
</protein>
<dbReference type="Proteomes" id="UP001319045">
    <property type="component" value="Chromosome"/>
</dbReference>
<reference evidence="3 4" key="1">
    <citation type="journal article" date="2022" name="Int. J. Syst. Evol. Microbiol.">
        <title>Prevotella herbatica sp. nov., a plant polysaccharide-decomposing anaerobic bacterium isolated from a methanogenic reactor.</title>
        <authorList>
            <person name="Uek A."/>
            <person name="Tonouchi A."/>
            <person name="Kaku N."/>
            <person name="Ueki K."/>
        </authorList>
    </citation>
    <scope>NUCLEOTIDE SEQUENCE [LARGE SCALE GENOMIC DNA]</scope>
    <source>
        <strain evidence="3 4">WR041</strain>
    </source>
</reference>
<feature type="domain" description="DUF3857" evidence="2">
    <location>
        <begin position="42"/>
        <end position="200"/>
    </location>
</feature>
<gene>
    <name evidence="3" type="ORF">prwr041_10330</name>
</gene>
<dbReference type="Pfam" id="PF12969">
    <property type="entry name" value="DUF3857"/>
    <property type="match status" value="1"/>
</dbReference>
<dbReference type="Gene3D" id="2.60.40.3140">
    <property type="match status" value="1"/>
</dbReference>
<evidence type="ECO:0000256" key="1">
    <source>
        <dbReference type="SAM" id="SignalP"/>
    </source>
</evidence>
<dbReference type="Gene3D" id="2.60.120.1130">
    <property type="match status" value="1"/>
</dbReference>
<evidence type="ECO:0000313" key="4">
    <source>
        <dbReference type="Proteomes" id="UP001319045"/>
    </source>
</evidence>
<dbReference type="InterPro" id="IPR024618">
    <property type="entry name" value="DUF3857"/>
</dbReference>
<keyword evidence="4" id="KW-1185">Reference proteome</keyword>
<evidence type="ECO:0000259" key="2">
    <source>
        <dbReference type="Pfam" id="PF12969"/>
    </source>
</evidence>